<dbReference type="RefSeq" id="WP_145054049.1">
    <property type="nucleotide sequence ID" value="NZ_CP036433.1"/>
</dbReference>
<evidence type="ECO:0000256" key="2">
    <source>
        <dbReference type="ARBA" id="ARBA00022980"/>
    </source>
</evidence>
<evidence type="ECO:0000313" key="7">
    <source>
        <dbReference type="EMBL" id="QDU95291.1"/>
    </source>
</evidence>
<feature type="compositionally biased region" description="Polar residues" evidence="5">
    <location>
        <begin position="1"/>
        <end position="16"/>
    </location>
</feature>
<dbReference type="SMART" id="SM00316">
    <property type="entry name" value="S1"/>
    <property type="match status" value="4"/>
</dbReference>
<dbReference type="Gene3D" id="2.40.50.140">
    <property type="entry name" value="Nucleic acid-binding proteins"/>
    <property type="match status" value="4"/>
</dbReference>
<sequence>MTDPQTPAENESNPASLPQPEASSNPPAAAPTESAPASPPPDEGAPSAAPADAEKTSPQIGSQRGGAPDVAPRASATPIDAPKRPSAPPQPKPVNLSEIPKSLDDEVAAAFGDKSFDQMMAGQMTGDSTESEELAPETKCEGTIVRMHRDDAFFSLGGRNEGFASLAQFKTPPEIGDKLEVTVVRFNADEGLYEVTVPGGSVSVADWSDINEGGVIDARITGINTGGLECMVNNIRGFIPASQVALHRVEVFDDYIDQKLPCVVTEANESRRNLVLSHRAYLEREREAERQEKMEQIEVGQMHDGVIRSLKDFGAFVDMGGIEGLIHISKMSWDRIEHPNQIFTEGQKVKVKIEKIDPDTGKIGLSYRDTLENPWDTVEEKYSVGASVTGVVSRTAQFGAFVKLEPGVEGLIHISELAHHRVFQVRNVVKEGEEVEVKVTSVDREAQRIGLSLKAATPMPQKESTKPEEEEVDEAPREMAVPKRNAPLKGGRGKTSGGDQFGLNW</sequence>
<evidence type="ECO:0000256" key="1">
    <source>
        <dbReference type="ARBA" id="ARBA00006767"/>
    </source>
</evidence>
<evidence type="ECO:0000256" key="3">
    <source>
        <dbReference type="ARBA" id="ARBA00023274"/>
    </source>
</evidence>
<dbReference type="PANTHER" id="PTHR10724">
    <property type="entry name" value="30S RIBOSOMAL PROTEIN S1"/>
    <property type="match status" value="1"/>
</dbReference>
<feature type="domain" description="S1 motif" evidence="6">
    <location>
        <begin position="213"/>
        <end position="279"/>
    </location>
</feature>
<comment type="function">
    <text evidence="4">Binds mRNA; thus facilitating recognition of the initiation point. It is needed to translate mRNA with a short Shine-Dalgarno (SD) purine-rich sequence.</text>
</comment>
<evidence type="ECO:0000259" key="6">
    <source>
        <dbReference type="PROSITE" id="PS50126"/>
    </source>
</evidence>
<dbReference type="InterPro" id="IPR003029">
    <property type="entry name" value="S1_domain"/>
</dbReference>
<name>A0A518DTX3_9BACT</name>
<feature type="compositionally biased region" description="Gly residues" evidence="5">
    <location>
        <begin position="493"/>
        <end position="505"/>
    </location>
</feature>
<evidence type="ECO:0000313" key="8">
    <source>
        <dbReference type="Proteomes" id="UP000317648"/>
    </source>
</evidence>
<dbReference type="OrthoDB" id="9804077at2"/>
<keyword evidence="3" id="KW-0687">Ribonucleoprotein</keyword>
<dbReference type="Proteomes" id="UP000317648">
    <property type="component" value="Chromosome"/>
</dbReference>
<dbReference type="FunFam" id="2.40.50.140:FF:000103">
    <property type="entry name" value="protein RRP5 homolog"/>
    <property type="match status" value="1"/>
</dbReference>
<organism evidence="7 8">
    <name type="scientific">Lignipirellula cremea</name>
    <dbReference type="NCBI Taxonomy" id="2528010"/>
    <lineage>
        <taxon>Bacteria</taxon>
        <taxon>Pseudomonadati</taxon>
        <taxon>Planctomycetota</taxon>
        <taxon>Planctomycetia</taxon>
        <taxon>Pirellulales</taxon>
        <taxon>Pirellulaceae</taxon>
        <taxon>Lignipirellula</taxon>
    </lineage>
</organism>
<feature type="region of interest" description="Disordered" evidence="5">
    <location>
        <begin position="1"/>
        <end position="99"/>
    </location>
</feature>
<feature type="region of interest" description="Disordered" evidence="5">
    <location>
        <begin position="452"/>
        <end position="505"/>
    </location>
</feature>
<feature type="compositionally biased region" description="Low complexity" evidence="5">
    <location>
        <begin position="18"/>
        <end position="36"/>
    </location>
</feature>
<reference evidence="7 8" key="1">
    <citation type="submission" date="2019-02" db="EMBL/GenBank/DDBJ databases">
        <title>Deep-cultivation of Planctomycetes and their phenomic and genomic characterization uncovers novel biology.</title>
        <authorList>
            <person name="Wiegand S."/>
            <person name="Jogler M."/>
            <person name="Boedeker C."/>
            <person name="Pinto D."/>
            <person name="Vollmers J."/>
            <person name="Rivas-Marin E."/>
            <person name="Kohn T."/>
            <person name="Peeters S.H."/>
            <person name="Heuer A."/>
            <person name="Rast P."/>
            <person name="Oberbeckmann S."/>
            <person name="Bunk B."/>
            <person name="Jeske O."/>
            <person name="Meyerdierks A."/>
            <person name="Storesund J.E."/>
            <person name="Kallscheuer N."/>
            <person name="Luecker S."/>
            <person name="Lage O.M."/>
            <person name="Pohl T."/>
            <person name="Merkel B.J."/>
            <person name="Hornburger P."/>
            <person name="Mueller R.-W."/>
            <person name="Bruemmer F."/>
            <person name="Labrenz M."/>
            <person name="Spormann A.M."/>
            <person name="Op den Camp H."/>
            <person name="Overmann J."/>
            <person name="Amann R."/>
            <person name="Jetten M.S.M."/>
            <person name="Mascher T."/>
            <person name="Medema M.H."/>
            <person name="Devos D.P."/>
            <person name="Kaster A.-K."/>
            <person name="Ovreas L."/>
            <person name="Rohde M."/>
            <person name="Galperin M.Y."/>
            <person name="Jogler C."/>
        </authorList>
    </citation>
    <scope>NUCLEOTIDE SEQUENCE [LARGE SCALE GENOMIC DNA]</scope>
    <source>
        <strain evidence="7 8">Pla85_3_4</strain>
    </source>
</reference>
<dbReference type="Pfam" id="PF00575">
    <property type="entry name" value="S1"/>
    <property type="match status" value="3"/>
</dbReference>
<dbReference type="CDD" id="cd05688">
    <property type="entry name" value="S1_RPS1_repeat_ec3"/>
    <property type="match status" value="1"/>
</dbReference>
<accession>A0A518DTX3</accession>
<evidence type="ECO:0000256" key="4">
    <source>
        <dbReference type="ARBA" id="ARBA00025604"/>
    </source>
</evidence>
<dbReference type="SUPFAM" id="SSF50249">
    <property type="entry name" value="Nucleic acid-binding proteins"/>
    <property type="match status" value="3"/>
</dbReference>
<dbReference type="PANTHER" id="PTHR10724:SF7">
    <property type="entry name" value="SMALL RIBOSOMAL SUBUNIT PROTEIN BS1C"/>
    <property type="match status" value="1"/>
</dbReference>
<evidence type="ECO:0000256" key="5">
    <source>
        <dbReference type="SAM" id="MobiDB-lite"/>
    </source>
</evidence>
<dbReference type="GO" id="GO:0003735">
    <property type="term" value="F:structural constituent of ribosome"/>
    <property type="evidence" value="ECO:0007669"/>
    <property type="project" value="TreeGrafter"/>
</dbReference>
<keyword evidence="2" id="KW-0689">Ribosomal protein</keyword>
<dbReference type="FunFam" id="2.40.50.140:FF:000051">
    <property type="entry name" value="RNA-binding transcriptional accessory protein"/>
    <property type="match status" value="1"/>
</dbReference>
<dbReference type="InterPro" id="IPR050437">
    <property type="entry name" value="Ribos_protein_bS1-like"/>
</dbReference>
<protein>
    <recommendedName>
        <fullName evidence="6">S1 motif domain-containing protein</fullName>
    </recommendedName>
</protein>
<feature type="domain" description="S1 motif" evidence="6">
    <location>
        <begin position="300"/>
        <end position="368"/>
    </location>
</feature>
<dbReference type="InterPro" id="IPR035104">
    <property type="entry name" value="Ribosomal_protein_S1-like"/>
</dbReference>
<dbReference type="KEGG" id="lcre:Pla8534_31060"/>
<proteinExistence type="inferred from homology"/>
<dbReference type="PRINTS" id="PR00681">
    <property type="entry name" value="RIBOSOMALS1"/>
</dbReference>
<dbReference type="GO" id="GO:0006412">
    <property type="term" value="P:translation"/>
    <property type="evidence" value="ECO:0007669"/>
    <property type="project" value="TreeGrafter"/>
</dbReference>
<gene>
    <name evidence="7" type="ORF">Pla8534_31060</name>
</gene>
<dbReference type="CDD" id="cd04465">
    <property type="entry name" value="S1_RPS1_repeat_ec2_hs2"/>
    <property type="match status" value="1"/>
</dbReference>
<dbReference type="InterPro" id="IPR012340">
    <property type="entry name" value="NA-bd_OB-fold"/>
</dbReference>
<dbReference type="EMBL" id="CP036433">
    <property type="protein sequence ID" value="QDU95291.1"/>
    <property type="molecule type" value="Genomic_DNA"/>
</dbReference>
<keyword evidence="8" id="KW-1185">Reference proteome</keyword>
<dbReference type="GO" id="GO:0022627">
    <property type="term" value="C:cytosolic small ribosomal subunit"/>
    <property type="evidence" value="ECO:0007669"/>
    <property type="project" value="TreeGrafter"/>
</dbReference>
<dbReference type="AlphaFoldDB" id="A0A518DTX3"/>
<comment type="similarity">
    <text evidence="1">Belongs to the bacterial ribosomal protein bS1 family.</text>
</comment>
<dbReference type="PROSITE" id="PS50126">
    <property type="entry name" value="S1"/>
    <property type="match status" value="3"/>
</dbReference>
<dbReference type="GO" id="GO:0003729">
    <property type="term" value="F:mRNA binding"/>
    <property type="evidence" value="ECO:0007669"/>
    <property type="project" value="TreeGrafter"/>
</dbReference>
<feature type="domain" description="S1 motif" evidence="6">
    <location>
        <begin position="385"/>
        <end position="454"/>
    </location>
</feature>